<reference evidence="2" key="1">
    <citation type="submission" date="2021-02" db="EMBL/GenBank/DDBJ databases">
        <authorList>
            <person name="Nowell W R."/>
        </authorList>
    </citation>
    <scope>NUCLEOTIDE SEQUENCE</scope>
</reference>
<proteinExistence type="predicted"/>
<evidence type="ECO:0000313" key="2">
    <source>
        <dbReference type="EMBL" id="CAF0827605.1"/>
    </source>
</evidence>
<evidence type="ECO:0000313" key="4">
    <source>
        <dbReference type="Proteomes" id="UP000677228"/>
    </source>
</evidence>
<dbReference type="EMBL" id="CAJNOK010001736">
    <property type="protein sequence ID" value="CAF0827605.1"/>
    <property type="molecule type" value="Genomic_DNA"/>
</dbReference>
<dbReference type="Gene3D" id="1.25.40.10">
    <property type="entry name" value="Tetratricopeptide repeat domain"/>
    <property type="match status" value="1"/>
</dbReference>
<accession>A0A8S2D8A3</accession>
<dbReference type="Proteomes" id="UP000682733">
    <property type="component" value="Unassembled WGS sequence"/>
</dbReference>
<evidence type="ECO:0000313" key="3">
    <source>
        <dbReference type="EMBL" id="CAF3612054.1"/>
    </source>
</evidence>
<dbReference type="Pfam" id="PF13181">
    <property type="entry name" value="TPR_8"/>
    <property type="match status" value="1"/>
</dbReference>
<dbReference type="SMART" id="SM00028">
    <property type="entry name" value="TPR"/>
    <property type="match status" value="4"/>
</dbReference>
<dbReference type="Proteomes" id="UP000677228">
    <property type="component" value="Unassembled WGS sequence"/>
</dbReference>
<dbReference type="AlphaFoldDB" id="A0A8S2D8A3"/>
<evidence type="ECO:0008006" key="5">
    <source>
        <dbReference type="Google" id="ProtNLM"/>
    </source>
</evidence>
<dbReference type="InterPro" id="IPR011990">
    <property type="entry name" value="TPR-like_helical_dom_sf"/>
</dbReference>
<feature type="repeat" description="TPR" evidence="1">
    <location>
        <begin position="153"/>
        <end position="186"/>
    </location>
</feature>
<comment type="caution">
    <text evidence="2">The sequence shown here is derived from an EMBL/GenBank/DDBJ whole genome shotgun (WGS) entry which is preliminary data.</text>
</comment>
<organism evidence="2 4">
    <name type="scientific">Didymodactylos carnosus</name>
    <dbReference type="NCBI Taxonomy" id="1234261"/>
    <lineage>
        <taxon>Eukaryota</taxon>
        <taxon>Metazoa</taxon>
        <taxon>Spiralia</taxon>
        <taxon>Gnathifera</taxon>
        <taxon>Rotifera</taxon>
        <taxon>Eurotatoria</taxon>
        <taxon>Bdelloidea</taxon>
        <taxon>Philodinida</taxon>
        <taxon>Philodinidae</taxon>
        <taxon>Didymodactylos</taxon>
    </lineage>
</organism>
<dbReference type="EMBL" id="CAJOBA010001736">
    <property type="protein sequence ID" value="CAF3612054.1"/>
    <property type="molecule type" value="Genomic_DNA"/>
</dbReference>
<evidence type="ECO:0000256" key="1">
    <source>
        <dbReference type="PROSITE-ProRule" id="PRU00339"/>
    </source>
</evidence>
<dbReference type="SUPFAM" id="SSF48452">
    <property type="entry name" value="TPR-like"/>
    <property type="match status" value="1"/>
</dbReference>
<gene>
    <name evidence="2" type="ORF">OVA965_LOCUS5977</name>
    <name evidence="3" type="ORF">TMI583_LOCUS5973</name>
</gene>
<protein>
    <recommendedName>
        <fullName evidence="5">Tetratricopeptide repeat protein</fullName>
    </recommendedName>
</protein>
<keyword evidence="1" id="KW-0802">TPR repeat</keyword>
<dbReference type="InterPro" id="IPR019734">
    <property type="entry name" value="TPR_rpt"/>
</dbReference>
<name>A0A8S2D8A3_9BILA</name>
<sequence length="391" mass="44806">MLTSFYALRKKSMRKFKKVSPSFKVTSTIQGGTTNTPGFVPIDLLLSGYGQQRIPVDFERTESLLDEEDSRETIDKQVPLVLQELNRIVDRNERLVGGRPIMNQFIRLGEQSSVRGNVADMAFRRGHFLRALRYYESAVGECSNDRIQDEQAIDLLGNIGHCHRFMNNDEKAVESYTEALRRNEQSANHLKRSNWHSTFVLLKTWNMPTFFAKGEIYRNQHLPSEALPLLLQALELRLGQKDPSTHPATMAHIHSCLGLTFGANEQYTEALVHTEKAWALMRAVYPDGCCLDLIHQYEQNVADIRLKLGLPFDRHVKVKLSKVDFDGNRKYTYKPYSDEKTELSEHRNLDENDIVCVTQALVKWSGKRGKYTYISIKATQFDSPSKVSCTL</sequence>
<dbReference type="PROSITE" id="PS50005">
    <property type="entry name" value="TPR"/>
    <property type="match status" value="1"/>
</dbReference>